<keyword evidence="2" id="KW-1185">Reference proteome</keyword>
<reference evidence="2" key="1">
    <citation type="journal article" date="2019" name="Int. J. Syst. Evol. Microbiol.">
        <title>The Global Catalogue of Microorganisms (GCM) 10K type strain sequencing project: providing services to taxonomists for standard genome sequencing and annotation.</title>
        <authorList>
            <consortium name="The Broad Institute Genomics Platform"/>
            <consortium name="The Broad Institute Genome Sequencing Center for Infectious Disease"/>
            <person name="Wu L."/>
            <person name="Ma J."/>
        </authorList>
    </citation>
    <scope>NUCLEOTIDE SEQUENCE [LARGE SCALE GENOMIC DNA]</scope>
    <source>
        <strain evidence="2">ZS-22-S1</strain>
    </source>
</reference>
<evidence type="ECO:0000313" key="1">
    <source>
        <dbReference type="EMBL" id="MFC4859179.1"/>
    </source>
</evidence>
<dbReference type="Proteomes" id="UP001595859">
    <property type="component" value="Unassembled WGS sequence"/>
</dbReference>
<gene>
    <name evidence="1" type="ORF">ACFPCV_37265</name>
</gene>
<organism evidence="1 2">
    <name type="scientific">Actinophytocola glycyrrhizae</name>
    <dbReference type="NCBI Taxonomy" id="2044873"/>
    <lineage>
        <taxon>Bacteria</taxon>
        <taxon>Bacillati</taxon>
        <taxon>Actinomycetota</taxon>
        <taxon>Actinomycetes</taxon>
        <taxon>Pseudonocardiales</taxon>
        <taxon>Pseudonocardiaceae</taxon>
    </lineage>
</organism>
<name>A0ABV9SGZ3_9PSEU</name>
<dbReference type="RefSeq" id="WP_378062091.1">
    <property type="nucleotide sequence ID" value="NZ_JBHSIS010000027.1"/>
</dbReference>
<proteinExistence type="predicted"/>
<sequence>MMNEQVGLDTDLAAPADDTHALLALLALLPWQHDAAGGLFPPDALRRRWLGVDARSMPTSLADVDGRWMSLTNVGTELKKLITADAAATPEAAFILAMRVLDTFEPMDLEVARSIGTLLPTQTAGRLWLQDVTATAWQVVVSVHGDRRLADLRGALRDPRP</sequence>
<dbReference type="EMBL" id="JBHSIS010000027">
    <property type="protein sequence ID" value="MFC4859179.1"/>
    <property type="molecule type" value="Genomic_DNA"/>
</dbReference>
<accession>A0ABV9SGZ3</accession>
<comment type="caution">
    <text evidence="1">The sequence shown here is derived from an EMBL/GenBank/DDBJ whole genome shotgun (WGS) entry which is preliminary data.</text>
</comment>
<protein>
    <submittedName>
        <fullName evidence="1">Uncharacterized protein</fullName>
    </submittedName>
</protein>
<evidence type="ECO:0000313" key="2">
    <source>
        <dbReference type="Proteomes" id="UP001595859"/>
    </source>
</evidence>